<protein>
    <submittedName>
        <fullName evidence="3">Prepilin-type cleavage/methylation domain-containing protein</fullName>
    </submittedName>
</protein>
<dbReference type="NCBIfam" id="TIGR02532">
    <property type="entry name" value="IV_pilin_GFxxxE"/>
    <property type="match status" value="1"/>
</dbReference>
<evidence type="ECO:0000256" key="1">
    <source>
        <dbReference type="SAM" id="MobiDB-lite"/>
    </source>
</evidence>
<sequence length="207" mass="21816">MKIQGNNLQTANVMRKTQGFTLVEMVIVIIIVGLLAATALPRLVSYTENAEDATVEGVAGGFATGVGLVRAQWEIDGRPTGTVVTISMDTIAVGVDENTGYPTGAGDDDGGNDADSDSGAEALTSTDCQQVFIRILQSSPQITTDFTASNFEENDYYTVANTGTPDSCLYYLVQTVKNLTSAPSTTSQGNGFEYIPESGQVSVFSNN</sequence>
<dbReference type="EMBL" id="CP026604">
    <property type="protein sequence ID" value="AWB68813.1"/>
    <property type="molecule type" value="Genomic_DNA"/>
</dbReference>
<evidence type="ECO:0000313" key="3">
    <source>
        <dbReference type="EMBL" id="AWB68813.1"/>
    </source>
</evidence>
<dbReference type="Proteomes" id="UP000244441">
    <property type="component" value="Chromosome"/>
</dbReference>
<dbReference type="InterPro" id="IPR012902">
    <property type="entry name" value="N_methyl_site"/>
</dbReference>
<dbReference type="OrthoDB" id="5815618at2"/>
<feature type="compositionally biased region" description="Acidic residues" evidence="1">
    <location>
        <begin position="106"/>
        <end position="118"/>
    </location>
</feature>
<evidence type="ECO:0000313" key="4">
    <source>
        <dbReference type="Proteomes" id="UP000244441"/>
    </source>
</evidence>
<proteinExistence type="predicted"/>
<keyword evidence="2" id="KW-0812">Transmembrane</keyword>
<keyword evidence="2" id="KW-1133">Transmembrane helix</keyword>
<dbReference type="Pfam" id="PF07963">
    <property type="entry name" value="N_methyl"/>
    <property type="match status" value="1"/>
</dbReference>
<name>A0A2S0VX89_9ALTE</name>
<dbReference type="KEGG" id="cate:C2869_21485"/>
<organism evidence="3 4">
    <name type="scientific">Saccharobesus litoralis</name>
    <dbReference type="NCBI Taxonomy" id="2172099"/>
    <lineage>
        <taxon>Bacteria</taxon>
        <taxon>Pseudomonadati</taxon>
        <taxon>Pseudomonadota</taxon>
        <taxon>Gammaproteobacteria</taxon>
        <taxon>Alteromonadales</taxon>
        <taxon>Alteromonadaceae</taxon>
        <taxon>Saccharobesus</taxon>
    </lineage>
</organism>
<dbReference type="PROSITE" id="PS00409">
    <property type="entry name" value="PROKAR_NTER_METHYL"/>
    <property type="match status" value="1"/>
</dbReference>
<dbReference type="AlphaFoldDB" id="A0A2S0VX89"/>
<accession>A0A2S0VX89</accession>
<dbReference type="PANTHER" id="PTHR30093:SF46">
    <property type="entry name" value="MSHA MINOR PILIN PROTEIN MSHB"/>
    <property type="match status" value="1"/>
</dbReference>
<dbReference type="SUPFAM" id="SSF54523">
    <property type="entry name" value="Pili subunits"/>
    <property type="match status" value="1"/>
</dbReference>
<dbReference type="Gene3D" id="3.30.700.10">
    <property type="entry name" value="Glycoprotein, Type 4 Pilin"/>
    <property type="match status" value="1"/>
</dbReference>
<feature type="region of interest" description="Disordered" evidence="1">
    <location>
        <begin position="97"/>
        <end position="121"/>
    </location>
</feature>
<dbReference type="PANTHER" id="PTHR30093">
    <property type="entry name" value="GENERAL SECRETION PATHWAY PROTEIN G"/>
    <property type="match status" value="1"/>
</dbReference>
<keyword evidence="2" id="KW-0472">Membrane</keyword>
<evidence type="ECO:0000256" key="2">
    <source>
        <dbReference type="SAM" id="Phobius"/>
    </source>
</evidence>
<feature type="transmembrane region" description="Helical" evidence="2">
    <location>
        <begin position="20"/>
        <end position="40"/>
    </location>
</feature>
<reference evidence="3 4" key="1">
    <citation type="submission" date="2018-01" db="EMBL/GenBank/DDBJ databases">
        <title>Genome sequence of a Cantenovulum-like bacteria.</title>
        <authorList>
            <person name="Tan W.R."/>
            <person name="Lau N.-S."/>
            <person name="Go F."/>
            <person name="Amirul A.-A.A."/>
        </authorList>
    </citation>
    <scope>NUCLEOTIDE SEQUENCE [LARGE SCALE GENOMIC DNA]</scope>
    <source>
        <strain evidence="3 4">CCB-QB4</strain>
    </source>
</reference>
<gene>
    <name evidence="3" type="ORF">C2869_21485</name>
</gene>
<keyword evidence="4" id="KW-1185">Reference proteome</keyword>
<dbReference type="InterPro" id="IPR045584">
    <property type="entry name" value="Pilin-like"/>
</dbReference>